<gene>
    <name evidence="1" type="ORF">GGR21_000922</name>
</gene>
<dbReference type="Proteomes" id="UP000555103">
    <property type="component" value="Unassembled WGS sequence"/>
</dbReference>
<evidence type="ECO:0000313" key="1">
    <source>
        <dbReference type="EMBL" id="MBB4035033.1"/>
    </source>
</evidence>
<reference evidence="1 2" key="1">
    <citation type="submission" date="2020-08" db="EMBL/GenBank/DDBJ databases">
        <title>Genomic Encyclopedia of Type Strains, Phase IV (KMG-IV): sequencing the most valuable type-strain genomes for metagenomic binning, comparative biology and taxonomic classification.</title>
        <authorList>
            <person name="Goeker M."/>
        </authorList>
    </citation>
    <scope>NUCLEOTIDE SEQUENCE [LARGE SCALE GENOMIC DNA]</scope>
    <source>
        <strain evidence="1 2">DSM 104969</strain>
    </source>
</reference>
<keyword evidence="2" id="KW-1185">Reference proteome</keyword>
<protein>
    <submittedName>
        <fullName evidence="1">Uncharacterized protein</fullName>
    </submittedName>
</protein>
<proteinExistence type="predicted"/>
<evidence type="ECO:0000313" key="2">
    <source>
        <dbReference type="Proteomes" id="UP000555103"/>
    </source>
</evidence>
<organism evidence="1 2">
    <name type="scientific">Dysgonomonas hofstadii</name>
    <dbReference type="NCBI Taxonomy" id="637886"/>
    <lineage>
        <taxon>Bacteria</taxon>
        <taxon>Pseudomonadati</taxon>
        <taxon>Bacteroidota</taxon>
        <taxon>Bacteroidia</taxon>
        <taxon>Bacteroidales</taxon>
        <taxon>Dysgonomonadaceae</taxon>
        <taxon>Dysgonomonas</taxon>
    </lineage>
</organism>
<dbReference type="AlphaFoldDB" id="A0A840CTJ4"/>
<sequence>MKKIFTPKDNMKKQEEVVVPSEKTLDFLKQFARSYYVEKSLPRAVNEICVN</sequence>
<dbReference type="RefSeq" id="WP_183305985.1">
    <property type="nucleotide sequence ID" value="NZ_JACIEP010000003.1"/>
</dbReference>
<dbReference type="EMBL" id="JACIEP010000003">
    <property type="protein sequence ID" value="MBB4035033.1"/>
    <property type="molecule type" value="Genomic_DNA"/>
</dbReference>
<accession>A0A840CTJ4</accession>
<name>A0A840CTJ4_9BACT</name>
<comment type="caution">
    <text evidence="1">The sequence shown here is derived from an EMBL/GenBank/DDBJ whole genome shotgun (WGS) entry which is preliminary data.</text>
</comment>